<organism evidence="1 2">
    <name type="scientific">Pseudosulfitobacter pseudonitzschiae</name>
    <dbReference type="NCBI Taxonomy" id="1402135"/>
    <lineage>
        <taxon>Bacteria</taxon>
        <taxon>Pseudomonadati</taxon>
        <taxon>Pseudomonadota</taxon>
        <taxon>Alphaproteobacteria</taxon>
        <taxon>Rhodobacterales</taxon>
        <taxon>Roseobacteraceae</taxon>
        <taxon>Pseudosulfitobacter</taxon>
    </lineage>
</organism>
<keyword evidence="2" id="KW-1185">Reference proteome</keyword>
<name>A0A221K3M1_9RHOB</name>
<protein>
    <submittedName>
        <fullName evidence="1">Transposase</fullName>
    </submittedName>
</protein>
<accession>A0A221K3M1</accession>
<gene>
    <name evidence="1" type="ORF">SULPSESMR1_02808</name>
</gene>
<proteinExistence type="predicted"/>
<dbReference type="AlphaFoldDB" id="A0A221K3M1"/>
<dbReference type="Proteomes" id="UP000199754">
    <property type="component" value="Chromosome"/>
</dbReference>
<dbReference type="EMBL" id="CP022415">
    <property type="protein sequence ID" value="ASM73598.1"/>
    <property type="molecule type" value="Genomic_DNA"/>
</dbReference>
<reference evidence="1 2" key="1">
    <citation type="submission" date="2017-07" db="EMBL/GenBank/DDBJ databases">
        <title>Genome Sequence of Sulfitobacter pseudonitzschiae Strain SMR1 Isolated from a culture of the Diatom Skeletonema marinoi.</title>
        <authorList>
            <person name="Topel M."/>
            <person name="Pinder M.I.M."/>
            <person name="Johansson O.N."/>
            <person name="Kourtchenko O."/>
            <person name="Godhe A."/>
            <person name="Clarke A.K."/>
        </authorList>
    </citation>
    <scope>NUCLEOTIDE SEQUENCE [LARGE SCALE GENOMIC DNA]</scope>
    <source>
        <strain evidence="1 2">SMR1</strain>
    </source>
</reference>
<dbReference type="KEGG" id="spse:SULPSESMR1_02808"/>
<sequence>MQIETKAHCFKAFGEHVAARDLERQIAEIQNRITL</sequence>
<evidence type="ECO:0000313" key="2">
    <source>
        <dbReference type="Proteomes" id="UP000199754"/>
    </source>
</evidence>
<evidence type="ECO:0000313" key="1">
    <source>
        <dbReference type="EMBL" id="ASM73598.1"/>
    </source>
</evidence>